<gene>
    <name evidence="2" type="ORF">EWM64_g5691</name>
</gene>
<keyword evidence="3" id="KW-1185">Reference proteome</keyword>
<dbReference type="EMBL" id="SFCI01000704">
    <property type="protein sequence ID" value="TFY78320.1"/>
    <property type="molecule type" value="Genomic_DNA"/>
</dbReference>
<comment type="caution">
    <text evidence="2">The sequence shown here is derived from an EMBL/GenBank/DDBJ whole genome shotgun (WGS) entry which is preliminary data.</text>
</comment>
<dbReference type="AlphaFoldDB" id="A0A4Y9ZVX6"/>
<evidence type="ECO:0000313" key="3">
    <source>
        <dbReference type="Proteomes" id="UP000298061"/>
    </source>
</evidence>
<proteinExistence type="predicted"/>
<organism evidence="2 3">
    <name type="scientific">Hericium alpestre</name>
    <dbReference type="NCBI Taxonomy" id="135208"/>
    <lineage>
        <taxon>Eukaryota</taxon>
        <taxon>Fungi</taxon>
        <taxon>Dikarya</taxon>
        <taxon>Basidiomycota</taxon>
        <taxon>Agaricomycotina</taxon>
        <taxon>Agaricomycetes</taxon>
        <taxon>Russulales</taxon>
        <taxon>Hericiaceae</taxon>
        <taxon>Hericium</taxon>
    </lineage>
</organism>
<accession>A0A4Y9ZVX6</accession>
<sequence>MSRRTAIVEEEFDDDVDLPLPARPLPNLGTHGAILEEIGADGNRLDEEEDEEDAPPLLAPQPTAGPASPTSKGPPVVTDITPYKQYVLPSTSSHSRVSQPSDWDLESAGAGGAGHRLSVDRYAAVSGRVKRVVERMVRLAGS</sequence>
<name>A0A4Y9ZVX6_9AGAM</name>
<feature type="region of interest" description="Disordered" evidence="1">
    <location>
        <begin position="1"/>
        <end position="114"/>
    </location>
</feature>
<protein>
    <submittedName>
        <fullName evidence="2">Uncharacterized protein</fullName>
    </submittedName>
</protein>
<feature type="compositionally biased region" description="Acidic residues" evidence="1">
    <location>
        <begin position="8"/>
        <end position="17"/>
    </location>
</feature>
<dbReference type="STRING" id="135208.A0A4Y9ZVX6"/>
<evidence type="ECO:0000313" key="2">
    <source>
        <dbReference type="EMBL" id="TFY78320.1"/>
    </source>
</evidence>
<evidence type="ECO:0000256" key="1">
    <source>
        <dbReference type="SAM" id="MobiDB-lite"/>
    </source>
</evidence>
<reference evidence="2 3" key="1">
    <citation type="submission" date="2019-02" db="EMBL/GenBank/DDBJ databases">
        <title>Genome sequencing of the rare red list fungi Hericium alpestre (H. flagellum).</title>
        <authorList>
            <person name="Buettner E."/>
            <person name="Kellner H."/>
        </authorList>
    </citation>
    <scope>NUCLEOTIDE SEQUENCE [LARGE SCALE GENOMIC DNA]</scope>
    <source>
        <strain evidence="2 3">DSM 108284</strain>
    </source>
</reference>
<dbReference type="Proteomes" id="UP000298061">
    <property type="component" value="Unassembled WGS sequence"/>
</dbReference>
<feature type="compositionally biased region" description="Polar residues" evidence="1">
    <location>
        <begin position="88"/>
        <end position="101"/>
    </location>
</feature>